<evidence type="ECO:0000259" key="1">
    <source>
        <dbReference type="Pfam" id="PF02698"/>
    </source>
</evidence>
<organism evidence="2 3">
    <name type="scientific">Eilatimonas milleporae</name>
    <dbReference type="NCBI Taxonomy" id="911205"/>
    <lineage>
        <taxon>Bacteria</taxon>
        <taxon>Pseudomonadati</taxon>
        <taxon>Pseudomonadota</taxon>
        <taxon>Alphaproteobacteria</taxon>
        <taxon>Kordiimonadales</taxon>
        <taxon>Kordiimonadaceae</taxon>
        <taxon>Eilatimonas</taxon>
    </lineage>
</organism>
<dbReference type="PANTHER" id="PTHR30336">
    <property type="entry name" value="INNER MEMBRANE PROTEIN, PROBABLE PERMEASE"/>
    <property type="match status" value="1"/>
</dbReference>
<evidence type="ECO:0000313" key="2">
    <source>
        <dbReference type="EMBL" id="RMB02706.1"/>
    </source>
</evidence>
<dbReference type="RefSeq" id="WP_211332279.1">
    <property type="nucleotide sequence ID" value="NZ_REFR01000014.1"/>
</dbReference>
<dbReference type="InParanoid" id="A0A3M0C7C8"/>
<name>A0A3M0C7C8_9PROT</name>
<dbReference type="CDD" id="cd06259">
    <property type="entry name" value="YdcF-like"/>
    <property type="match status" value="1"/>
</dbReference>
<gene>
    <name evidence="2" type="ORF">BXY39_3057</name>
</gene>
<keyword evidence="3" id="KW-1185">Reference proteome</keyword>
<dbReference type="GO" id="GO:0005886">
    <property type="term" value="C:plasma membrane"/>
    <property type="evidence" value="ECO:0007669"/>
    <property type="project" value="TreeGrafter"/>
</dbReference>
<dbReference type="EMBL" id="REFR01000014">
    <property type="protein sequence ID" value="RMB02706.1"/>
    <property type="molecule type" value="Genomic_DNA"/>
</dbReference>
<dbReference type="AlphaFoldDB" id="A0A3M0C7C8"/>
<dbReference type="Gene3D" id="3.40.50.620">
    <property type="entry name" value="HUPs"/>
    <property type="match status" value="1"/>
</dbReference>
<protein>
    <submittedName>
        <fullName evidence="2">Uncharacterized SAM-binding protein YcdF (DUF218 family)</fullName>
    </submittedName>
</protein>
<feature type="domain" description="DUF218" evidence="1">
    <location>
        <begin position="45"/>
        <end position="171"/>
    </location>
</feature>
<reference evidence="2 3" key="1">
    <citation type="submission" date="2018-10" db="EMBL/GenBank/DDBJ databases">
        <title>Genomic Encyclopedia of Archaeal and Bacterial Type Strains, Phase II (KMG-II): from individual species to whole genera.</title>
        <authorList>
            <person name="Goeker M."/>
        </authorList>
    </citation>
    <scope>NUCLEOTIDE SEQUENCE [LARGE SCALE GENOMIC DNA]</scope>
    <source>
        <strain evidence="2 3">DSM 25217</strain>
    </source>
</reference>
<evidence type="ECO:0000313" key="3">
    <source>
        <dbReference type="Proteomes" id="UP000271227"/>
    </source>
</evidence>
<dbReference type="InterPro" id="IPR003848">
    <property type="entry name" value="DUF218"/>
</dbReference>
<dbReference type="InterPro" id="IPR051599">
    <property type="entry name" value="Cell_Envelope_Assoc"/>
</dbReference>
<comment type="caution">
    <text evidence="2">The sequence shown here is derived from an EMBL/GenBank/DDBJ whole genome shotgun (WGS) entry which is preliminary data.</text>
</comment>
<dbReference type="GO" id="GO:0000270">
    <property type="term" value="P:peptidoglycan metabolic process"/>
    <property type="evidence" value="ECO:0007669"/>
    <property type="project" value="TreeGrafter"/>
</dbReference>
<proteinExistence type="predicted"/>
<dbReference type="PANTHER" id="PTHR30336:SF4">
    <property type="entry name" value="ENVELOPE BIOGENESIS FACTOR ELYC"/>
    <property type="match status" value="1"/>
</dbReference>
<dbReference type="GO" id="GO:0043164">
    <property type="term" value="P:Gram-negative-bacterium-type cell wall biogenesis"/>
    <property type="evidence" value="ECO:0007669"/>
    <property type="project" value="TreeGrafter"/>
</dbReference>
<dbReference type="InterPro" id="IPR014729">
    <property type="entry name" value="Rossmann-like_a/b/a_fold"/>
</dbReference>
<accession>A0A3M0C7C8</accession>
<dbReference type="Proteomes" id="UP000271227">
    <property type="component" value="Unassembled WGS sequence"/>
</dbReference>
<dbReference type="Pfam" id="PF02698">
    <property type="entry name" value="DUF218"/>
    <property type="match status" value="1"/>
</dbReference>
<sequence>MGKALGIGFFMKLPLYLLVVWALGFVLFYTGLPAPPEDLPPDAKAIVVLTGGAGRLEAGVRLLEAGDGRRLFISGVHRDVSTADLTRMAGVSPDLFDCCIDIDRSAQNTLGNAREGAAWAHSNGYDALILVTADYHMPRSLILFRRAMPDVTVTPHAVDTEAPLGFLIREYNKYLITLLRDALNH</sequence>